<dbReference type="PANTHER" id="PTHR38450:SF1">
    <property type="entry name" value="STAGE V SPORULATION PROTEIN AC"/>
    <property type="match status" value="1"/>
</dbReference>
<sequence length="147" mass="15444">MKMTPEEYGRMAKKASPGSPFPKNCLLAFLIGGLICTLGQVCIELYQYAGLEQEVASTAASVTLVFLAVLLSGFGVYDNIAKYAGAGTLVPITGFANSVASPALEFKSEGLVLGLGAKMFIIAGPVIVYGTAASVVYGLIIYLFRLY</sequence>
<dbReference type="RefSeq" id="WP_121586721.1">
    <property type="nucleotide sequence ID" value="NZ_RCHT01000008.1"/>
</dbReference>
<name>A0A498CMW1_9FIRM</name>
<organism evidence="2 3">
    <name type="scientific">Anaerotruncus massiliensis</name>
    <name type="common">ex Liu et al. 2021</name>
    <dbReference type="NCBI Taxonomy" id="2321404"/>
    <lineage>
        <taxon>Bacteria</taxon>
        <taxon>Bacillati</taxon>
        <taxon>Bacillota</taxon>
        <taxon>Clostridia</taxon>
        <taxon>Eubacteriales</taxon>
        <taxon>Oscillospiraceae</taxon>
        <taxon>Anaerotruncus</taxon>
    </lineage>
</organism>
<keyword evidence="1" id="KW-1133">Transmembrane helix</keyword>
<comment type="caution">
    <text evidence="2">The sequence shown here is derived from an EMBL/GenBank/DDBJ whole genome shotgun (WGS) entry which is preliminary data.</text>
</comment>
<evidence type="ECO:0000256" key="1">
    <source>
        <dbReference type="SAM" id="Phobius"/>
    </source>
</evidence>
<dbReference type="Proteomes" id="UP000276301">
    <property type="component" value="Unassembled WGS sequence"/>
</dbReference>
<evidence type="ECO:0000313" key="3">
    <source>
        <dbReference type="Proteomes" id="UP000276301"/>
    </source>
</evidence>
<gene>
    <name evidence="2" type="primary">spoVAC</name>
    <name evidence="2" type="ORF">D4A47_06885</name>
</gene>
<proteinExistence type="predicted"/>
<feature type="transmembrane region" description="Helical" evidence="1">
    <location>
        <begin position="120"/>
        <end position="144"/>
    </location>
</feature>
<feature type="transmembrane region" description="Helical" evidence="1">
    <location>
        <begin position="83"/>
        <end position="100"/>
    </location>
</feature>
<protein>
    <submittedName>
        <fullName evidence="2">Stage V sporulation protein AC</fullName>
    </submittedName>
</protein>
<feature type="transmembrane region" description="Helical" evidence="1">
    <location>
        <begin position="55"/>
        <end position="76"/>
    </location>
</feature>
<dbReference type="InterPro" id="IPR005562">
    <property type="entry name" value="SpoVA"/>
</dbReference>
<dbReference type="AlphaFoldDB" id="A0A498CMW1"/>
<keyword evidence="3" id="KW-1185">Reference proteome</keyword>
<accession>A0A498CMW1</accession>
<keyword evidence="1" id="KW-0472">Membrane</keyword>
<reference evidence="2 3" key="1">
    <citation type="submission" date="2018-10" db="EMBL/GenBank/DDBJ databases">
        <title>Anaerotruncus faecis sp. nov., isolated from human feces.</title>
        <authorList>
            <person name="Wang Y.-J."/>
        </authorList>
    </citation>
    <scope>NUCLEOTIDE SEQUENCE [LARGE SCALE GENOMIC DNA]</scope>
    <source>
        <strain evidence="2 3">22A2-44</strain>
    </source>
</reference>
<dbReference type="NCBIfam" id="TIGR02838">
    <property type="entry name" value="spore_V_AC"/>
    <property type="match status" value="1"/>
</dbReference>
<evidence type="ECO:0000313" key="2">
    <source>
        <dbReference type="EMBL" id="RLL11619.1"/>
    </source>
</evidence>
<dbReference type="EMBL" id="RCHT01000008">
    <property type="protein sequence ID" value="RLL11619.1"/>
    <property type="molecule type" value="Genomic_DNA"/>
</dbReference>
<dbReference type="Pfam" id="PF03862">
    <property type="entry name" value="SpoVAC_SpoVAEB"/>
    <property type="match status" value="1"/>
</dbReference>
<dbReference type="InterPro" id="IPR014203">
    <property type="entry name" value="Spore_V_AC"/>
</dbReference>
<keyword evidence="1" id="KW-0812">Transmembrane</keyword>
<dbReference type="PANTHER" id="PTHR38450">
    <property type="entry name" value="STAGE V SPORULATION PROTEIN AC-RELATED"/>
    <property type="match status" value="1"/>
</dbReference>